<evidence type="ECO:0000256" key="1">
    <source>
        <dbReference type="ARBA" id="ARBA00006432"/>
    </source>
</evidence>
<dbReference type="PANTHER" id="PTHR43272">
    <property type="entry name" value="LONG-CHAIN-FATTY-ACID--COA LIGASE"/>
    <property type="match status" value="1"/>
</dbReference>
<accession>A0ABR1RUE7</accession>
<evidence type="ECO:0000256" key="5">
    <source>
        <dbReference type="ARBA" id="ARBA00036813"/>
    </source>
</evidence>
<evidence type="ECO:0000313" key="7">
    <source>
        <dbReference type="EMBL" id="KAK8018186.1"/>
    </source>
</evidence>
<comment type="catalytic activity">
    <reaction evidence="5">
        <text>a long-chain fatty acid + ATP + CoA = a long-chain fatty acyl-CoA + AMP + diphosphate</text>
        <dbReference type="Rhea" id="RHEA:15421"/>
        <dbReference type="ChEBI" id="CHEBI:30616"/>
        <dbReference type="ChEBI" id="CHEBI:33019"/>
        <dbReference type="ChEBI" id="CHEBI:57287"/>
        <dbReference type="ChEBI" id="CHEBI:57560"/>
        <dbReference type="ChEBI" id="CHEBI:83139"/>
        <dbReference type="ChEBI" id="CHEBI:456215"/>
        <dbReference type="EC" id="6.2.1.3"/>
    </reaction>
</comment>
<evidence type="ECO:0000256" key="2">
    <source>
        <dbReference type="ARBA" id="ARBA00022598"/>
    </source>
</evidence>
<evidence type="ECO:0000256" key="4">
    <source>
        <dbReference type="ARBA" id="ARBA00022840"/>
    </source>
</evidence>
<feature type="domain" description="AMP-dependent synthetase/ligase" evidence="6">
    <location>
        <begin position="115"/>
        <end position="522"/>
    </location>
</feature>
<dbReference type="InterPro" id="IPR042099">
    <property type="entry name" value="ANL_N_sf"/>
</dbReference>
<keyword evidence="2" id="KW-0436">Ligase</keyword>
<name>A0ABR1RUE7_9PEZI</name>
<comment type="caution">
    <text evidence="7">The sequence shown here is derived from an EMBL/GenBank/DDBJ whole genome shotgun (WGS) entry which is preliminary data.</text>
</comment>
<dbReference type="PROSITE" id="PS00455">
    <property type="entry name" value="AMP_BINDING"/>
    <property type="match status" value="1"/>
</dbReference>
<reference evidence="7 8" key="1">
    <citation type="submission" date="2023-01" db="EMBL/GenBank/DDBJ databases">
        <title>Analysis of 21 Apiospora genomes using comparative genomics revels a genus with tremendous synthesis potential of carbohydrate active enzymes and secondary metabolites.</title>
        <authorList>
            <person name="Sorensen T."/>
        </authorList>
    </citation>
    <scope>NUCLEOTIDE SEQUENCE [LARGE SCALE GENOMIC DNA]</scope>
    <source>
        <strain evidence="7 8">CBS 20057</strain>
    </source>
</reference>
<keyword evidence="4" id="KW-0067">ATP-binding</keyword>
<proteinExistence type="inferred from homology"/>
<gene>
    <name evidence="7" type="ORF">PG991_007376</name>
</gene>
<dbReference type="InterPro" id="IPR000873">
    <property type="entry name" value="AMP-dep_synth/lig_dom"/>
</dbReference>
<organism evidence="7 8">
    <name type="scientific">Apiospora marii</name>
    <dbReference type="NCBI Taxonomy" id="335849"/>
    <lineage>
        <taxon>Eukaryota</taxon>
        <taxon>Fungi</taxon>
        <taxon>Dikarya</taxon>
        <taxon>Ascomycota</taxon>
        <taxon>Pezizomycotina</taxon>
        <taxon>Sordariomycetes</taxon>
        <taxon>Xylariomycetidae</taxon>
        <taxon>Amphisphaeriales</taxon>
        <taxon>Apiosporaceae</taxon>
        <taxon>Apiospora</taxon>
    </lineage>
</organism>
<keyword evidence="8" id="KW-1185">Reference proteome</keyword>
<evidence type="ECO:0000256" key="3">
    <source>
        <dbReference type="ARBA" id="ARBA00022741"/>
    </source>
</evidence>
<keyword evidence="3" id="KW-0547">Nucleotide-binding</keyword>
<dbReference type="InterPro" id="IPR020845">
    <property type="entry name" value="AMP-binding_CS"/>
</dbReference>
<dbReference type="SUPFAM" id="SSF56801">
    <property type="entry name" value="Acetyl-CoA synthetase-like"/>
    <property type="match status" value="1"/>
</dbReference>
<dbReference type="EMBL" id="JAQQWI010000010">
    <property type="protein sequence ID" value="KAK8018186.1"/>
    <property type="molecule type" value="Genomic_DNA"/>
</dbReference>
<dbReference type="Proteomes" id="UP001396898">
    <property type="component" value="Unassembled WGS sequence"/>
</dbReference>
<protein>
    <submittedName>
        <fullName evidence="7">AMP-binding enzyme</fullName>
    </submittedName>
</protein>
<dbReference type="Gene3D" id="3.40.50.12780">
    <property type="entry name" value="N-terminal domain of ligase-like"/>
    <property type="match status" value="1"/>
</dbReference>
<dbReference type="PANTHER" id="PTHR43272:SF83">
    <property type="entry name" value="ACYL-COA SYNTHETASE LONG-CHAIN, ISOFORM J"/>
    <property type="match status" value="1"/>
</dbReference>
<comment type="similarity">
    <text evidence="1">Belongs to the ATP-dependent AMP-binding enzyme family.</text>
</comment>
<sequence>MSLPTQFEGVLPLHMVHKPPFSVQAPGELAKEGETAPFRHAKAKDGLIDKLDPDIGTIFELLKNSTEQYADRTAVGTRQLVKIHKEVKKVPKVVDGETKEVEKEWQYFELSPFTFTTYADYETLVFQVGAGLRKLGMVPGDIAHLFASTSRNWLCMAHACSSQSMTIATAYDTLGSDGVQHSLVQTGAKAMFTDPHLLKTASGPLKAAKDVQILIWNDGSNMPYSEEDIESFKKSHSHLKVLSFSELRALGEANPTRPVPPKPQDLYCIMYTSGTSGPPKGVPITHEGIIAGIAGLHAVIAETVSTRDVILAYLPLAHIFELIVENLVLYVGGTMGYGSPRTLVDSSMRNCAGDLRELKPTIMVGVPQVWETVKKGVEGRVKSAGALSRAVFWGAYNLKSALVAAGLPGATLLDGLVFGQVRQMTGNRLRFIFNGASGISAGTQHFMSMVVAPMISGYGLTETCASGALGCPLQWTPNAIGPVPASVELKLVSLPELNYHADATPPQGEILLRGKAVLKEYYKNPEETAKAITADGWFKTGDIGEFDANGHIKVIDRVKNLVKMQGGEYIALEKVEAVYRGSAYVQNIMVYGDGEHPRAIAILTPNEKNLAELAKSLDVDEKHMHRDKNVRGAVHKDLLSNAKKGGLSGLEMISAVVLVDEEWTPANVCLSITTAPAYQLVQELTEKIQGLTTATSKVNRRALKDRYKKEIEEAFKA</sequence>
<dbReference type="Pfam" id="PF00501">
    <property type="entry name" value="AMP-binding"/>
    <property type="match status" value="1"/>
</dbReference>
<evidence type="ECO:0000313" key="8">
    <source>
        <dbReference type="Proteomes" id="UP001396898"/>
    </source>
</evidence>
<evidence type="ECO:0000259" key="6">
    <source>
        <dbReference type="Pfam" id="PF00501"/>
    </source>
</evidence>